<accession>A0A6G4V9K5</accession>
<comment type="caution">
    <text evidence="2">The sequence shown here is derived from an EMBL/GenBank/DDBJ whole genome shotgun (WGS) entry which is preliminary data.</text>
</comment>
<keyword evidence="1" id="KW-0812">Transmembrane</keyword>
<sequence>MSTLTVKGAVKGLPWTVLRLHRTALITWGAGLFAVAVALVWMYAIGDEARFGADGCSMPPDTGLPSCLDVAARTADWNFSETYSNVIGLVSTAVSYLMFPVAAWAGGALIGRELENGTARLAWTQSVTPVRWLAAKLAVPALLLTAGTTAAVLLNVWARQDNNPNLVGDWYTPDVFVSTGPTAVTYALAGLALGALAGLLTRRALPAAGFGFAATLGLYNVLQRYREDLWPTVTRTGKPYELPRSAFQVEDGARLTSGARTNSQPCGESMSPGSDCVPDADFAGYYSTYHPKSHFWPLQFVDAGIALAVAALATAAAFWLLRRRAA</sequence>
<keyword evidence="3" id="KW-1185">Reference proteome</keyword>
<feature type="transmembrane region" description="Helical" evidence="1">
    <location>
        <begin position="86"/>
        <end position="111"/>
    </location>
</feature>
<evidence type="ECO:0000313" key="3">
    <source>
        <dbReference type="Proteomes" id="UP000472335"/>
    </source>
</evidence>
<keyword evidence="1" id="KW-1133">Transmembrane helix</keyword>
<feature type="transmembrane region" description="Helical" evidence="1">
    <location>
        <begin position="175"/>
        <end position="197"/>
    </location>
</feature>
<proteinExistence type="predicted"/>
<evidence type="ECO:0000313" key="2">
    <source>
        <dbReference type="EMBL" id="NGO10798.1"/>
    </source>
</evidence>
<dbReference type="AlphaFoldDB" id="A0A6G4V9K5"/>
<dbReference type="RefSeq" id="WP_165263125.1">
    <property type="nucleotide sequence ID" value="NZ_JAAKZY010000084.1"/>
</dbReference>
<reference evidence="2 3" key="1">
    <citation type="submission" date="2020-02" db="EMBL/GenBank/DDBJ databases">
        <title>Whole-genome analyses of novel actinobacteria.</title>
        <authorList>
            <person name="Sahin N."/>
            <person name="Gencbay T."/>
        </authorList>
    </citation>
    <scope>NUCLEOTIDE SEQUENCE [LARGE SCALE GENOMIC DNA]</scope>
    <source>
        <strain evidence="2 3">HC44</strain>
    </source>
</reference>
<feature type="transmembrane region" description="Helical" evidence="1">
    <location>
        <begin position="25"/>
        <end position="44"/>
    </location>
</feature>
<feature type="transmembrane region" description="Helical" evidence="1">
    <location>
        <begin position="204"/>
        <end position="222"/>
    </location>
</feature>
<protein>
    <recommendedName>
        <fullName evidence="4">ABC transporter permease</fullName>
    </recommendedName>
</protein>
<dbReference type="Proteomes" id="UP000472335">
    <property type="component" value="Unassembled WGS sequence"/>
</dbReference>
<feature type="transmembrane region" description="Helical" evidence="1">
    <location>
        <begin position="132"/>
        <end position="155"/>
    </location>
</feature>
<gene>
    <name evidence="2" type="ORF">G5C60_25185</name>
</gene>
<organism evidence="2 3">
    <name type="scientific">Streptomyces scabichelini</name>
    <dbReference type="NCBI Taxonomy" id="2711217"/>
    <lineage>
        <taxon>Bacteria</taxon>
        <taxon>Bacillati</taxon>
        <taxon>Actinomycetota</taxon>
        <taxon>Actinomycetes</taxon>
        <taxon>Kitasatosporales</taxon>
        <taxon>Streptomycetaceae</taxon>
        <taxon>Streptomyces</taxon>
    </lineage>
</organism>
<evidence type="ECO:0000256" key="1">
    <source>
        <dbReference type="SAM" id="Phobius"/>
    </source>
</evidence>
<evidence type="ECO:0008006" key="4">
    <source>
        <dbReference type="Google" id="ProtNLM"/>
    </source>
</evidence>
<feature type="transmembrane region" description="Helical" evidence="1">
    <location>
        <begin position="300"/>
        <end position="321"/>
    </location>
</feature>
<dbReference type="EMBL" id="JAAKZY010000084">
    <property type="protein sequence ID" value="NGO10798.1"/>
    <property type="molecule type" value="Genomic_DNA"/>
</dbReference>
<keyword evidence="1" id="KW-0472">Membrane</keyword>
<name>A0A6G4V9K5_9ACTN</name>